<dbReference type="InterPro" id="IPR039420">
    <property type="entry name" value="WalR-like"/>
</dbReference>
<dbReference type="GO" id="GO:0006355">
    <property type="term" value="P:regulation of DNA-templated transcription"/>
    <property type="evidence" value="ECO:0007669"/>
    <property type="project" value="InterPro"/>
</dbReference>
<keyword evidence="4" id="KW-0805">Transcription regulation</keyword>
<dbReference type="InterPro" id="IPR001789">
    <property type="entry name" value="Sig_transdc_resp-reg_receiver"/>
</dbReference>
<feature type="modified residue" description="4-aspartylphosphate" evidence="8">
    <location>
        <position position="57"/>
    </location>
</feature>
<comment type="caution">
    <text evidence="12">The sequence shown here is derived from an EMBL/GenBank/DDBJ whole genome shotgun (WGS) entry which is preliminary data.</text>
</comment>
<dbReference type="SUPFAM" id="SSF52172">
    <property type="entry name" value="CheY-like"/>
    <property type="match status" value="1"/>
</dbReference>
<reference evidence="12 13" key="1">
    <citation type="submission" date="2015-12" db="EMBL/GenBank/DDBJ databases">
        <title>Draft genome sequence of the thermoanaerobe Thermotalea metallivorans, an isolate from the runoff channel of the Great Artesian Basin, Australia.</title>
        <authorList>
            <person name="Patel B.K."/>
        </authorList>
    </citation>
    <scope>NUCLEOTIDE SEQUENCE [LARGE SCALE GENOMIC DNA]</scope>
    <source>
        <strain evidence="12 13">B2-1</strain>
    </source>
</reference>
<dbReference type="Pfam" id="PF00072">
    <property type="entry name" value="Response_reg"/>
    <property type="match status" value="1"/>
</dbReference>
<dbReference type="PANTHER" id="PTHR48111">
    <property type="entry name" value="REGULATOR OF RPOS"/>
    <property type="match status" value="1"/>
</dbReference>
<feature type="domain" description="Response regulatory" evidence="10">
    <location>
        <begin position="8"/>
        <end position="121"/>
    </location>
</feature>
<evidence type="ECO:0000313" key="12">
    <source>
        <dbReference type="EMBL" id="KXG73669.1"/>
    </source>
</evidence>
<evidence type="ECO:0000313" key="13">
    <source>
        <dbReference type="Proteomes" id="UP000070456"/>
    </source>
</evidence>
<evidence type="ECO:0000259" key="10">
    <source>
        <dbReference type="PROSITE" id="PS50110"/>
    </source>
</evidence>
<dbReference type="AlphaFoldDB" id="A0A140KZE4"/>
<evidence type="ECO:0000259" key="11">
    <source>
        <dbReference type="PROSITE" id="PS51755"/>
    </source>
</evidence>
<evidence type="ECO:0000256" key="4">
    <source>
        <dbReference type="ARBA" id="ARBA00023015"/>
    </source>
</evidence>
<keyword evidence="5 9" id="KW-0238">DNA-binding</keyword>
<dbReference type="InterPro" id="IPR036388">
    <property type="entry name" value="WH-like_DNA-bd_sf"/>
</dbReference>
<dbReference type="Gene3D" id="1.10.10.10">
    <property type="entry name" value="Winged helix-like DNA-binding domain superfamily/Winged helix DNA-binding domain"/>
    <property type="match status" value="1"/>
</dbReference>
<dbReference type="CDD" id="cd00383">
    <property type="entry name" value="trans_reg_C"/>
    <property type="match status" value="1"/>
</dbReference>
<dbReference type="FunFam" id="3.40.50.2300:FF:000001">
    <property type="entry name" value="DNA-binding response regulator PhoB"/>
    <property type="match status" value="1"/>
</dbReference>
<dbReference type="FunFam" id="1.10.10.10:FF:000018">
    <property type="entry name" value="DNA-binding response regulator ResD"/>
    <property type="match status" value="1"/>
</dbReference>
<name>A0A140KZE4_9FIRM</name>
<feature type="domain" description="OmpR/PhoB-type" evidence="11">
    <location>
        <begin position="132"/>
        <end position="233"/>
    </location>
</feature>
<proteinExistence type="predicted"/>
<dbReference type="Proteomes" id="UP000070456">
    <property type="component" value="Unassembled WGS sequence"/>
</dbReference>
<evidence type="ECO:0000256" key="6">
    <source>
        <dbReference type="ARBA" id="ARBA00023163"/>
    </source>
</evidence>
<dbReference type="Pfam" id="PF00486">
    <property type="entry name" value="Trans_reg_C"/>
    <property type="match status" value="1"/>
</dbReference>
<dbReference type="Gene3D" id="3.40.50.2300">
    <property type="match status" value="1"/>
</dbReference>
<evidence type="ECO:0000256" key="1">
    <source>
        <dbReference type="ARBA" id="ARBA00018672"/>
    </source>
</evidence>
<dbReference type="SUPFAM" id="SSF46894">
    <property type="entry name" value="C-terminal effector domain of the bipartite response regulators"/>
    <property type="match status" value="1"/>
</dbReference>
<evidence type="ECO:0000256" key="2">
    <source>
        <dbReference type="ARBA" id="ARBA00022553"/>
    </source>
</evidence>
<gene>
    <name evidence="12" type="primary">baeR</name>
    <name evidence="12" type="ORF">AN619_30020</name>
</gene>
<dbReference type="OrthoDB" id="9802426at2"/>
<protein>
    <recommendedName>
        <fullName evidence="1">Stage 0 sporulation protein A homolog</fullName>
    </recommendedName>
</protein>
<dbReference type="InterPro" id="IPR001867">
    <property type="entry name" value="OmpR/PhoB-type_DNA-bd"/>
</dbReference>
<dbReference type="SMART" id="SM00862">
    <property type="entry name" value="Trans_reg_C"/>
    <property type="match status" value="1"/>
</dbReference>
<keyword evidence="3" id="KW-0902">Two-component regulatory system</keyword>
<evidence type="ECO:0000256" key="7">
    <source>
        <dbReference type="ARBA" id="ARBA00024867"/>
    </source>
</evidence>
<dbReference type="InterPro" id="IPR011006">
    <property type="entry name" value="CheY-like_superfamily"/>
</dbReference>
<dbReference type="GO" id="GO:0032993">
    <property type="term" value="C:protein-DNA complex"/>
    <property type="evidence" value="ECO:0007669"/>
    <property type="project" value="TreeGrafter"/>
</dbReference>
<comment type="function">
    <text evidence="7">May play the central regulatory role in sporulation. It may be an element of the effector pathway responsible for the activation of sporulation genes in response to nutritional stress. Spo0A may act in concert with spo0H (a sigma factor) to control the expression of some genes that are critical to the sporulation process.</text>
</comment>
<dbReference type="STRING" id="520762.AN619_30020"/>
<dbReference type="PATRIC" id="fig|520762.4.peg.3308"/>
<dbReference type="GO" id="GO:0000156">
    <property type="term" value="F:phosphorelay response regulator activity"/>
    <property type="evidence" value="ECO:0007669"/>
    <property type="project" value="TreeGrafter"/>
</dbReference>
<dbReference type="PROSITE" id="PS51755">
    <property type="entry name" value="OMPR_PHOB"/>
    <property type="match status" value="1"/>
</dbReference>
<dbReference type="CDD" id="cd17574">
    <property type="entry name" value="REC_OmpR"/>
    <property type="match status" value="1"/>
</dbReference>
<keyword evidence="6" id="KW-0804">Transcription</keyword>
<dbReference type="Gene3D" id="6.10.250.690">
    <property type="match status" value="1"/>
</dbReference>
<dbReference type="SMART" id="SM00448">
    <property type="entry name" value="REC"/>
    <property type="match status" value="1"/>
</dbReference>
<organism evidence="12 13">
    <name type="scientific">Thermotalea metallivorans</name>
    <dbReference type="NCBI Taxonomy" id="520762"/>
    <lineage>
        <taxon>Bacteria</taxon>
        <taxon>Bacillati</taxon>
        <taxon>Bacillota</taxon>
        <taxon>Clostridia</taxon>
        <taxon>Peptostreptococcales</taxon>
        <taxon>Thermotaleaceae</taxon>
        <taxon>Thermotalea</taxon>
    </lineage>
</organism>
<dbReference type="PANTHER" id="PTHR48111:SF73">
    <property type="entry name" value="ALKALINE PHOSPHATASE SYNTHESIS TRANSCRIPTIONAL REGULATORY PROTEIN PHOP"/>
    <property type="match status" value="1"/>
</dbReference>
<evidence type="ECO:0000256" key="3">
    <source>
        <dbReference type="ARBA" id="ARBA00023012"/>
    </source>
</evidence>
<keyword evidence="13" id="KW-1185">Reference proteome</keyword>
<evidence type="ECO:0000256" key="5">
    <source>
        <dbReference type="ARBA" id="ARBA00023125"/>
    </source>
</evidence>
<dbReference type="InterPro" id="IPR016032">
    <property type="entry name" value="Sig_transdc_resp-reg_C-effctor"/>
</dbReference>
<dbReference type="EMBL" id="LOEE01000084">
    <property type="protein sequence ID" value="KXG73669.1"/>
    <property type="molecule type" value="Genomic_DNA"/>
</dbReference>
<evidence type="ECO:0000256" key="8">
    <source>
        <dbReference type="PROSITE-ProRule" id="PRU00169"/>
    </source>
</evidence>
<dbReference type="GO" id="GO:0005829">
    <property type="term" value="C:cytosol"/>
    <property type="evidence" value="ECO:0007669"/>
    <property type="project" value="TreeGrafter"/>
</dbReference>
<dbReference type="PROSITE" id="PS50110">
    <property type="entry name" value="RESPONSE_REGULATORY"/>
    <property type="match status" value="1"/>
</dbReference>
<keyword evidence="2 8" id="KW-0597">Phosphoprotein</keyword>
<accession>A0A140KZE4</accession>
<feature type="DNA-binding region" description="OmpR/PhoB-type" evidence="9">
    <location>
        <begin position="132"/>
        <end position="233"/>
    </location>
</feature>
<sequence length="238" mass="26591">MLKENNGKILIVDDESKLVEVVGSYLENAGYAVYGAYSGQQALQLIEQVNPSLIILDLMLPDIMGEEVCKMLRKKSKVPIIMLTAKAKEEDILKGLDIGADDYVTKPFSPRQLVARVVALLRRTNDSIVFSPNIISLNNGDLVINSAKHEVKKNGKIVNLTPNEYKILLTMVRYPHKAFTREELIAVALEGNFDGFDRTIDSHIKNLRQKIETNPKTPEYILTVHGVGYKFGGAYSEN</sequence>
<evidence type="ECO:0000256" key="9">
    <source>
        <dbReference type="PROSITE-ProRule" id="PRU01091"/>
    </source>
</evidence>
<dbReference type="GO" id="GO:0000976">
    <property type="term" value="F:transcription cis-regulatory region binding"/>
    <property type="evidence" value="ECO:0007669"/>
    <property type="project" value="TreeGrafter"/>
</dbReference>